<dbReference type="InterPro" id="IPR027417">
    <property type="entry name" value="P-loop_NTPase"/>
</dbReference>
<dbReference type="PANTHER" id="PTHR42781:SF4">
    <property type="entry name" value="SPERMIDINE_PUTRESCINE IMPORT ATP-BINDING PROTEIN POTA"/>
    <property type="match status" value="1"/>
</dbReference>
<gene>
    <name evidence="5" type="ORF">NE686_08350</name>
</gene>
<dbReference type="PANTHER" id="PTHR42781">
    <property type="entry name" value="SPERMIDINE/PUTRESCINE IMPORT ATP-BINDING PROTEIN POTA"/>
    <property type="match status" value="1"/>
</dbReference>
<sequence>MFLQLKNLTKLFDKENGVKNFNLSVEEGEFITILGPSGCGKTTTLNLLGGFLKPDSGEILLDGGNIANLPPEKRPISTVFQSYALFPHMNVIENVAYGIRFYRKEKKRKAMEIAKEYIDIVGLAGYENSRVGNLSGGQQQRVALARSMATNPKILLLDEPLSNLDASLRVRMREELKELQRRLKITMIFVTHDQSEALCLSDKIVVMDKGNIVQVGTSREVYFYPTSEYVASFIGKSNLLNEDGKTYIIRPEDIKITKGINGEYIVKDKVFMGQHTEYKIANDRHILDVNLSGKESSDFQTGDLVDIEIEHRINI</sequence>
<evidence type="ECO:0000313" key="5">
    <source>
        <dbReference type="EMBL" id="MCQ4923090.1"/>
    </source>
</evidence>
<keyword evidence="1" id="KW-0813">Transport</keyword>
<name>A0ABT1S9D6_9FIRM</name>
<dbReference type="InterPro" id="IPR050093">
    <property type="entry name" value="ABC_SmlMolc_Importer"/>
</dbReference>
<evidence type="ECO:0000256" key="1">
    <source>
        <dbReference type="ARBA" id="ARBA00022448"/>
    </source>
</evidence>
<dbReference type="SUPFAM" id="SSF50331">
    <property type="entry name" value="MOP-like"/>
    <property type="match status" value="1"/>
</dbReference>
<reference evidence="5 6" key="1">
    <citation type="submission" date="2022-06" db="EMBL/GenBank/DDBJ databases">
        <title>Isolation of gut microbiota from human fecal samples.</title>
        <authorList>
            <person name="Pamer E.G."/>
            <person name="Barat B."/>
            <person name="Waligurski E."/>
            <person name="Medina S."/>
            <person name="Paddock L."/>
            <person name="Mostad J."/>
        </authorList>
    </citation>
    <scope>NUCLEOTIDE SEQUENCE [LARGE SCALE GENOMIC DNA]</scope>
    <source>
        <strain evidence="5 6">DFI.7.95</strain>
    </source>
</reference>
<dbReference type="Gene3D" id="3.40.50.300">
    <property type="entry name" value="P-loop containing nucleotide triphosphate hydrolases"/>
    <property type="match status" value="1"/>
</dbReference>
<dbReference type="RefSeq" id="WP_256311139.1">
    <property type="nucleotide sequence ID" value="NZ_JANGAC010000005.1"/>
</dbReference>
<dbReference type="Proteomes" id="UP001524478">
    <property type="component" value="Unassembled WGS sequence"/>
</dbReference>
<dbReference type="PROSITE" id="PS00211">
    <property type="entry name" value="ABC_TRANSPORTER_1"/>
    <property type="match status" value="1"/>
</dbReference>
<dbReference type="GO" id="GO:0005524">
    <property type="term" value="F:ATP binding"/>
    <property type="evidence" value="ECO:0007669"/>
    <property type="project" value="UniProtKB-KW"/>
</dbReference>
<keyword evidence="6" id="KW-1185">Reference proteome</keyword>
<keyword evidence="2" id="KW-0547">Nucleotide-binding</keyword>
<evidence type="ECO:0000259" key="4">
    <source>
        <dbReference type="PROSITE" id="PS50893"/>
    </source>
</evidence>
<dbReference type="PROSITE" id="PS50893">
    <property type="entry name" value="ABC_TRANSPORTER_2"/>
    <property type="match status" value="1"/>
</dbReference>
<dbReference type="Pfam" id="PF00005">
    <property type="entry name" value="ABC_tran"/>
    <property type="match status" value="1"/>
</dbReference>
<dbReference type="InterPro" id="IPR017871">
    <property type="entry name" value="ABC_transporter-like_CS"/>
</dbReference>
<feature type="domain" description="ABC transporter" evidence="4">
    <location>
        <begin position="3"/>
        <end position="234"/>
    </location>
</feature>
<proteinExistence type="predicted"/>
<accession>A0ABT1S9D6</accession>
<organism evidence="5 6">
    <name type="scientific">Tissierella carlieri</name>
    <dbReference type="NCBI Taxonomy" id="689904"/>
    <lineage>
        <taxon>Bacteria</taxon>
        <taxon>Bacillati</taxon>
        <taxon>Bacillota</taxon>
        <taxon>Tissierellia</taxon>
        <taxon>Tissierellales</taxon>
        <taxon>Tissierellaceae</taxon>
        <taxon>Tissierella</taxon>
    </lineage>
</organism>
<protein>
    <submittedName>
        <fullName evidence="5">ABC transporter ATP-binding protein</fullName>
    </submittedName>
</protein>
<evidence type="ECO:0000313" key="6">
    <source>
        <dbReference type="Proteomes" id="UP001524478"/>
    </source>
</evidence>
<dbReference type="InterPro" id="IPR008995">
    <property type="entry name" value="Mo/tungstate-bd_C_term_dom"/>
</dbReference>
<dbReference type="SMART" id="SM00382">
    <property type="entry name" value="AAA"/>
    <property type="match status" value="1"/>
</dbReference>
<comment type="caution">
    <text evidence="5">The sequence shown here is derived from an EMBL/GenBank/DDBJ whole genome shotgun (WGS) entry which is preliminary data.</text>
</comment>
<keyword evidence="3 5" id="KW-0067">ATP-binding</keyword>
<evidence type="ECO:0000256" key="2">
    <source>
        <dbReference type="ARBA" id="ARBA00022741"/>
    </source>
</evidence>
<dbReference type="EMBL" id="JANGAC010000005">
    <property type="protein sequence ID" value="MCQ4923090.1"/>
    <property type="molecule type" value="Genomic_DNA"/>
</dbReference>
<dbReference type="SUPFAM" id="SSF52540">
    <property type="entry name" value="P-loop containing nucleoside triphosphate hydrolases"/>
    <property type="match status" value="1"/>
</dbReference>
<evidence type="ECO:0000256" key="3">
    <source>
        <dbReference type="ARBA" id="ARBA00022840"/>
    </source>
</evidence>
<dbReference type="InterPro" id="IPR003439">
    <property type="entry name" value="ABC_transporter-like_ATP-bd"/>
</dbReference>
<dbReference type="InterPro" id="IPR003593">
    <property type="entry name" value="AAA+_ATPase"/>
</dbReference>